<dbReference type="AlphaFoldDB" id="A0A5S9QCW4"/>
<evidence type="ECO:0000313" key="1">
    <source>
        <dbReference type="EMBL" id="CAA0116153.1"/>
    </source>
</evidence>
<reference evidence="1 2" key="1">
    <citation type="submission" date="2019-11" db="EMBL/GenBank/DDBJ databases">
        <authorList>
            <person name="Holert J."/>
        </authorList>
    </citation>
    <scope>NUCLEOTIDE SEQUENCE [LARGE SCALE GENOMIC DNA]</scope>
    <source>
        <strain evidence="1">SB11_3</strain>
    </source>
</reference>
<gene>
    <name evidence="1" type="ORF">OPDIPICF_01821</name>
</gene>
<name>A0A5S9QCW4_9GAMM</name>
<dbReference type="EMBL" id="CACSIO010000023">
    <property type="protein sequence ID" value="CAA0116153.1"/>
    <property type="molecule type" value="Genomic_DNA"/>
</dbReference>
<keyword evidence="2" id="KW-1185">Reference proteome</keyword>
<accession>A0A5S9QCW4</accession>
<sequence length="141" mass="15590">MSQIEGVLGSVLPEGTIAKRITVFAHGQKLKQIRPLAPIASPCVSFLCPDNHDLLSDIDLYCRHFSAFDRFCDDAGYEYLLEPVDSHKGFHQRLSLDHYAITINQSVLLSELLRNLIGAGVDEVILHCCRRDAGGGRADDP</sequence>
<proteinExistence type="predicted"/>
<evidence type="ECO:0000313" key="2">
    <source>
        <dbReference type="Proteomes" id="UP000441399"/>
    </source>
</evidence>
<organism evidence="1 2">
    <name type="scientific">BD1-7 clade bacterium</name>
    <dbReference type="NCBI Taxonomy" id="2029982"/>
    <lineage>
        <taxon>Bacteria</taxon>
        <taxon>Pseudomonadati</taxon>
        <taxon>Pseudomonadota</taxon>
        <taxon>Gammaproteobacteria</taxon>
        <taxon>Cellvibrionales</taxon>
        <taxon>Spongiibacteraceae</taxon>
        <taxon>BD1-7 clade</taxon>
    </lineage>
</organism>
<protein>
    <submittedName>
        <fullName evidence="1">Uncharacterized protein</fullName>
    </submittedName>
</protein>
<dbReference type="Proteomes" id="UP000441399">
    <property type="component" value="Unassembled WGS sequence"/>
</dbReference>
<dbReference type="OrthoDB" id="9815592at2"/>